<protein>
    <submittedName>
        <fullName evidence="2">Metal dependent phosphohydrolase</fullName>
    </submittedName>
</protein>
<dbReference type="STRING" id="36745.CLSAP_29910"/>
<evidence type="ECO:0000259" key="1">
    <source>
        <dbReference type="SMART" id="SM00471"/>
    </source>
</evidence>
<proteinExistence type="predicted"/>
<gene>
    <name evidence="2" type="ORF">Cspa_c31840</name>
</gene>
<dbReference type="Gene3D" id="1.10.3210.10">
    <property type="entry name" value="Hypothetical protein af1432"/>
    <property type="match status" value="1"/>
</dbReference>
<name>M1LV17_9CLOT</name>
<feature type="domain" description="HD/PDEase" evidence="1">
    <location>
        <begin position="30"/>
        <end position="161"/>
    </location>
</feature>
<dbReference type="CDD" id="cd00077">
    <property type="entry name" value="HDc"/>
    <property type="match status" value="1"/>
</dbReference>
<dbReference type="SUPFAM" id="SSF109604">
    <property type="entry name" value="HD-domain/PDEase-like"/>
    <property type="match status" value="1"/>
</dbReference>
<dbReference type="NCBIfam" id="TIGR00277">
    <property type="entry name" value="HDIG"/>
    <property type="match status" value="1"/>
</dbReference>
<dbReference type="InterPro" id="IPR003607">
    <property type="entry name" value="HD/PDEase_dom"/>
</dbReference>
<dbReference type="AlphaFoldDB" id="M1LV17"/>
<reference evidence="2 3" key="1">
    <citation type="submission" date="2013-02" db="EMBL/GenBank/DDBJ databases">
        <title>Genome sequence of Clostridium saccharoperbutylacetonicum N1-4(HMT).</title>
        <authorList>
            <person name="Poehlein A."/>
            <person name="Daniel R."/>
        </authorList>
    </citation>
    <scope>NUCLEOTIDE SEQUENCE [LARGE SCALE GENOMIC DNA]</scope>
    <source>
        <strain evidence="3">N1-4(HMT)</strain>
    </source>
</reference>
<dbReference type="eggNOG" id="COG1418">
    <property type="taxonomic scope" value="Bacteria"/>
</dbReference>
<organism evidence="2 3">
    <name type="scientific">Clostridium saccharoperbutylacetonicum N1-4(HMT)</name>
    <dbReference type="NCBI Taxonomy" id="931276"/>
    <lineage>
        <taxon>Bacteria</taxon>
        <taxon>Bacillati</taxon>
        <taxon>Bacillota</taxon>
        <taxon>Clostridia</taxon>
        <taxon>Eubacteriales</taxon>
        <taxon>Clostridiaceae</taxon>
        <taxon>Clostridium</taxon>
    </lineage>
</organism>
<dbReference type="GO" id="GO:0016787">
    <property type="term" value="F:hydrolase activity"/>
    <property type="evidence" value="ECO:0007669"/>
    <property type="project" value="UniProtKB-KW"/>
</dbReference>
<sequence length="263" mass="31111">MEKDSLKKYYNWFNSYIKKFYGDDPVINQNIELKEKHTLNVANHAVSIAKSLNLTGEEINTAEIIGLFHDIGRFEQFRTYKTFRDYLSVNHAALGIKILVEYDVLKYLDKDRQKLIIKAINLHNEKDLPKDLNVDEALFCKLIRDADKLDIFRIITEYEEERRNNPNPALDNLPFTPGYNKELLQAILTNKKINNNSLKNYNDRKLYELNWITDLNYAFSVNYIKEKNILKILTDCLPKNDEIDEISKYLEKYIEGFLKEEKI</sequence>
<dbReference type="PATRIC" id="fig|931276.5.peg.3206"/>
<accession>M1LV17</accession>
<dbReference type="OrthoDB" id="9797344at2"/>
<dbReference type="InterPro" id="IPR006675">
    <property type="entry name" value="HDIG_dom"/>
</dbReference>
<keyword evidence="3" id="KW-1185">Reference proteome</keyword>
<dbReference type="RefSeq" id="WP_015393263.1">
    <property type="nucleotide sequence ID" value="NC_020291.1"/>
</dbReference>
<keyword evidence="2" id="KW-0378">Hydrolase</keyword>
<dbReference type="InterPro" id="IPR006674">
    <property type="entry name" value="HD_domain"/>
</dbReference>
<evidence type="ECO:0000313" key="3">
    <source>
        <dbReference type="Proteomes" id="UP000011728"/>
    </source>
</evidence>
<dbReference type="Pfam" id="PF01966">
    <property type="entry name" value="HD"/>
    <property type="match status" value="1"/>
</dbReference>
<dbReference type="SMART" id="SM00471">
    <property type="entry name" value="HDc"/>
    <property type="match status" value="1"/>
</dbReference>
<evidence type="ECO:0000313" key="2">
    <source>
        <dbReference type="EMBL" id="AGF56945.1"/>
    </source>
</evidence>
<dbReference type="Proteomes" id="UP000011728">
    <property type="component" value="Chromosome"/>
</dbReference>
<dbReference type="KEGG" id="csr:Cspa_c31840"/>
<dbReference type="EMBL" id="CP004121">
    <property type="protein sequence ID" value="AGF56945.1"/>
    <property type="molecule type" value="Genomic_DNA"/>
</dbReference>
<dbReference type="HOGENOM" id="CLU_087303_0_0_9"/>